<dbReference type="InterPro" id="IPR049249">
    <property type="entry name" value="DUF6882"/>
</dbReference>
<dbReference type="AlphaFoldDB" id="A0A174I6J6"/>
<dbReference type="PROSITE" id="PS51257">
    <property type="entry name" value="PROKAR_LIPOPROTEIN"/>
    <property type="match status" value="1"/>
</dbReference>
<sequence>MRFWDKDRKQDNRKNIWIEHLNIDTGNWFQVFSACLGKMIAIQTACSEQVVKGQDWNVDFSEGVILFGNQKYPLQFIGSEATSSNTWLWGWENINGFSEKIIQVATHAKVVGERWNLEPLTTAEFTLDDTFNGHNLSIVTCGLVDKYCYYRGPHSGGAIFVAFSGVPDSVFASIDVQKFVSITTQCIQQFHIDHKIFVEGFLSWNNTQYEWNNQTLLAHFQQDLKIDFEQVNNFWRICAMNTILSGK</sequence>
<accession>A0A174I6J6</accession>
<dbReference type="Proteomes" id="UP000095746">
    <property type="component" value="Unassembled WGS sequence"/>
</dbReference>
<reference evidence="1 2" key="1">
    <citation type="submission" date="2015-09" db="EMBL/GenBank/DDBJ databases">
        <authorList>
            <consortium name="Pathogen Informatics"/>
        </authorList>
    </citation>
    <scope>NUCLEOTIDE SEQUENCE [LARGE SCALE GENOMIC DNA]</scope>
    <source>
        <strain evidence="1 2">2789STDY5608854</strain>
    </source>
</reference>
<gene>
    <name evidence="1" type="ORF">ERS852411_02229</name>
</gene>
<proteinExistence type="predicted"/>
<dbReference type="Pfam" id="PF21813">
    <property type="entry name" value="DUF6882"/>
    <property type="match status" value="1"/>
</dbReference>
<organism evidence="1 2">
    <name type="scientific">Flavonifractor plautii</name>
    <name type="common">Fusobacterium plautii</name>
    <dbReference type="NCBI Taxonomy" id="292800"/>
    <lineage>
        <taxon>Bacteria</taxon>
        <taxon>Bacillati</taxon>
        <taxon>Bacillota</taxon>
        <taxon>Clostridia</taxon>
        <taxon>Eubacteriales</taxon>
        <taxon>Oscillospiraceae</taxon>
        <taxon>Flavonifractor</taxon>
    </lineage>
</organism>
<name>A0A174I6J6_FLAPL</name>
<protein>
    <submittedName>
        <fullName evidence="1">Uncharacterized protein</fullName>
    </submittedName>
</protein>
<dbReference type="EMBL" id="CYZT01000181">
    <property type="protein sequence ID" value="CUO82743.1"/>
    <property type="molecule type" value="Genomic_DNA"/>
</dbReference>
<evidence type="ECO:0000313" key="2">
    <source>
        <dbReference type="Proteomes" id="UP000095746"/>
    </source>
</evidence>
<evidence type="ECO:0000313" key="1">
    <source>
        <dbReference type="EMBL" id="CUO82743.1"/>
    </source>
</evidence>